<sequence length="43" mass="4514">MPHNPRGCEISCAISATCAIVALISVPSKVLHRLPPSAGEHLH</sequence>
<gene>
    <name evidence="1" type="ORF">PAMC26577_36805</name>
</gene>
<accession>A0A242M7W5</accession>
<dbReference type="Proteomes" id="UP000195221">
    <property type="component" value="Unassembled WGS sequence"/>
</dbReference>
<evidence type="ECO:0000313" key="1">
    <source>
        <dbReference type="EMBL" id="OTP67358.1"/>
    </source>
</evidence>
<dbReference type="EMBL" id="NBTZ01000155">
    <property type="protein sequence ID" value="OTP67358.1"/>
    <property type="molecule type" value="Genomic_DNA"/>
</dbReference>
<name>A0A242M7W5_CABSO</name>
<dbReference type="AlphaFoldDB" id="A0A242M7W5"/>
<evidence type="ECO:0000313" key="2">
    <source>
        <dbReference type="Proteomes" id="UP000195221"/>
    </source>
</evidence>
<protein>
    <submittedName>
        <fullName evidence="1">Uncharacterized protein</fullName>
    </submittedName>
</protein>
<proteinExistence type="predicted"/>
<comment type="caution">
    <text evidence="1">The sequence shown here is derived from an EMBL/GenBank/DDBJ whole genome shotgun (WGS) entry which is preliminary data.</text>
</comment>
<organism evidence="1 2">
    <name type="scientific">Caballeronia sordidicola</name>
    <name type="common">Burkholderia sordidicola</name>
    <dbReference type="NCBI Taxonomy" id="196367"/>
    <lineage>
        <taxon>Bacteria</taxon>
        <taxon>Pseudomonadati</taxon>
        <taxon>Pseudomonadota</taxon>
        <taxon>Betaproteobacteria</taxon>
        <taxon>Burkholderiales</taxon>
        <taxon>Burkholderiaceae</taxon>
        <taxon>Caballeronia</taxon>
    </lineage>
</organism>
<reference evidence="1 2" key="1">
    <citation type="submission" date="2017-03" db="EMBL/GenBank/DDBJ databases">
        <title>Genome analysis of strain PAMC 26577.</title>
        <authorList>
            <person name="Oh H.-M."/>
            <person name="Yang J.-A."/>
        </authorList>
    </citation>
    <scope>NUCLEOTIDE SEQUENCE [LARGE SCALE GENOMIC DNA]</scope>
    <source>
        <strain evidence="1 2">PAMC 26577</strain>
    </source>
</reference>